<reference evidence="5 6" key="1">
    <citation type="submission" date="2018-04" db="EMBL/GenBank/DDBJ databases">
        <authorList>
            <person name="Hagen T."/>
        </authorList>
    </citation>
    <scope>NUCLEOTIDE SEQUENCE [LARGE SCALE GENOMIC DNA]</scope>
    <source>
        <strain evidence="5 6">TPD7009</strain>
    </source>
</reference>
<evidence type="ECO:0000256" key="1">
    <source>
        <dbReference type="ARBA" id="ARBA00023015"/>
    </source>
</evidence>
<gene>
    <name evidence="5" type="ORF">DC430_18560</name>
</gene>
<evidence type="ECO:0000256" key="3">
    <source>
        <dbReference type="ARBA" id="ARBA00023163"/>
    </source>
</evidence>
<dbReference type="Pfam" id="PF12833">
    <property type="entry name" value="HTH_18"/>
    <property type="match status" value="1"/>
</dbReference>
<dbReference type="SUPFAM" id="SSF46689">
    <property type="entry name" value="Homeodomain-like"/>
    <property type="match status" value="2"/>
</dbReference>
<dbReference type="Proteomes" id="UP000244335">
    <property type="component" value="Unassembled WGS sequence"/>
</dbReference>
<keyword evidence="3" id="KW-0804">Transcription</keyword>
<accession>A0AA92H835</accession>
<evidence type="ECO:0000259" key="4">
    <source>
        <dbReference type="PROSITE" id="PS01124"/>
    </source>
</evidence>
<dbReference type="InterPro" id="IPR018060">
    <property type="entry name" value="HTH_AraC"/>
</dbReference>
<dbReference type="InterPro" id="IPR009057">
    <property type="entry name" value="Homeodomain-like_sf"/>
</dbReference>
<dbReference type="PROSITE" id="PS01124">
    <property type="entry name" value="HTH_ARAC_FAMILY_2"/>
    <property type="match status" value="1"/>
</dbReference>
<dbReference type="InterPro" id="IPR032783">
    <property type="entry name" value="AraC_lig"/>
</dbReference>
<dbReference type="EMBL" id="QDFR01000007">
    <property type="protein sequence ID" value="PVE51437.1"/>
    <property type="molecule type" value="Genomic_DNA"/>
</dbReference>
<dbReference type="GO" id="GO:0003700">
    <property type="term" value="F:DNA-binding transcription factor activity"/>
    <property type="evidence" value="ECO:0007669"/>
    <property type="project" value="InterPro"/>
</dbReference>
<evidence type="ECO:0000313" key="6">
    <source>
        <dbReference type="Proteomes" id="UP000244335"/>
    </source>
</evidence>
<protein>
    <submittedName>
        <fullName evidence="5">AraC family transcriptional regulator</fullName>
    </submittedName>
</protein>
<name>A0AA92H835_RHIRH</name>
<feature type="domain" description="HTH araC/xylS-type" evidence="4">
    <location>
        <begin position="209"/>
        <end position="301"/>
    </location>
</feature>
<dbReference type="PROSITE" id="PS00041">
    <property type="entry name" value="HTH_ARAC_FAMILY_1"/>
    <property type="match status" value="1"/>
</dbReference>
<dbReference type="Pfam" id="PF12852">
    <property type="entry name" value="Cupin_6"/>
    <property type="match status" value="1"/>
</dbReference>
<dbReference type="InterPro" id="IPR050204">
    <property type="entry name" value="AraC_XylS_family_regulators"/>
</dbReference>
<organism evidence="5 6">
    <name type="scientific">Rhizobium rhizogenes</name>
    <name type="common">Agrobacterium rhizogenes</name>
    <dbReference type="NCBI Taxonomy" id="359"/>
    <lineage>
        <taxon>Bacteria</taxon>
        <taxon>Pseudomonadati</taxon>
        <taxon>Pseudomonadota</taxon>
        <taxon>Alphaproteobacteria</taxon>
        <taxon>Hyphomicrobiales</taxon>
        <taxon>Rhizobiaceae</taxon>
        <taxon>Rhizobium/Agrobacterium group</taxon>
        <taxon>Rhizobium</taxon>
    </lineage>
</organism>
<dbReference type="PANTHER" id="PTHR46796:SF7">
    <property type="entry name" value="ARAC FAMILY TRANSCRIPTIONAL REGULATOR"/>
    <property type="match status" value="1"/>
</dbReference>
<keyword evidence="2" id="KW-0238">DNA-binding</keyword>
<evidence type="ECO:0000256" key="2">
    <source>
        <dbReference type="ARBA" id="ARBA00023125"/>
    </source>
</evidence>
<dbReference type="PANTHER" id="PTHR46796">
    <property type="entry name" value="HTH-TYPE TRANSCRIPTIONAL ACTIVATOR RHAS-RELATED"/>
    <property type="match status" value="1"/>
</dbReference>
<evidence type="ECO:0000313" key="5">
    <source>
        <dbReference type="EMBL" id="PVE51437.1"/>
    </source>
</evidence>
<sequence>MSQSATIEMNDPLSDVLTVLEPHSVRGTSLEAGGTWALSFDGRQRLKFVAVLTGRCWLLLPDRDPEALVEGDVILLSNISYTVASHPDIEPSDGMALYAPPGHNTVRLGDCCDTMLIGGGSGFASVNASFLLDALPTFLRVDPRSPGARSIARTLSTLKEEADAGQIGGDLVAGKLAEILIIEAVRSYSSSAPVANVGWITALGDARLAKAIRLMHDDVARRWTIDALAREIGMSRSALTLRFSQRVAPMDYLTRWRMVLAQRHLANGGSVSDAALAVGYSSQSAFAHAFKRVTGHTPRGV</sequence>
<dbReference type="InterPro" id="IPR018062">
    <property type="entry name" value="HTH_AraC-typ_CS"/>
</dbReference>
<dbReference type="SMART" id="SM00342">
    <property type="entry name" value="HTH_ARAC"/>
    <property type="match status" value="1"/>
</dbReference>
<dbReference type="AlphaFoldDB" id="A0AA92H835"/>
<proteinExistence type="predicted"/>
<dbReference type="Gene3D" id="1.10.10.60">
    <property type="entry name" value="Homeodomain-like"/>
    <property type="match status" value="1"/>
</dbReference>
<comment type="caution">
    <text evidence="5">The sequence shown here is derived from an EMBL/GenBank/DDBJ whole genome shotgun (WGS) entry which is preliminary data.</text>
</comment>
<keyword evidence="1" id="KW-0805">Transcription regulation</keyword>
<dbReference type="GO" id="GO:0043565">
    <property type="term" value="F:sequence-specific DNA binding"/>
    <property type="evidence" value="ECO:0007669"/>
    <property type="project" value="InterPro"/>
</dbReference>